<comment type="similarity">
    <text evidence="1">Belongs to the sigma-70 factor family. ECF subfamily.</text>
</comment>
<dbReference type="InterPro" id="IPR014284">
    <property type="entry name" value="RNA_pol_sigma-70_dom"/>
</dbReference>
<dbReference type="NCBIfam" id="TIGR02983">
    <property type="entry name" value="SigE-fam_strep"/>
    <property type="match status" value="1"/>
</dbReference>
<evidence type="ECO:0000259" key="6">
    <source>
        <dbReference type="Pfam" id="PF04542"/>
    </source>
</evidence>
<dbReference type="Pfam" id="PF04542">
    <property type="entry name" value="Sigma70_r2"/>
    <property type="match status" value="1"/>
</dbReference>
<keyword evidence="9" id="KW-1185">Reference proteome</keyword>
<dbReference type="PANTHER" id="PTHR43133:SF50">
    <property type="entry name" value="ECF RNA POLYMERASE SIGMA FACTOR SIGM"/>
    <property type="match status" value="1"/>
</dbReference>
<evidence type="ECO:0000256" key="5">
    <source>
        <dbReference type="ARBA" id="ARBA00023163"/>
    </source>
</evidence>
<evidence type="ECO:0000313" key="8">
    <source>
        <dbReference type="EMBL" id="KAA1428874.1"/>
    </source>
</evidence>
<keyword evidence="2" id="KW-0805">Transcription regulation</keyword>
<dbReference type="InterPro" id="IPR013249">
    <property type="entry name" value="RNA_pol_sigma70_r4_t2"/>
</dbReference>
<proteinExistence type="inferred from homology"/>
<sequence length="173" mass="19151">MARDDAEYVEFVEAVQDRLRRTAYLMTSDWALAADLTQEALIKVYVAWPKLERKGGLASYARRAVVSAAIDHHRKRARRPEVLVDHHDEPGLGDGSGDRADRALIVQALRKVPDRQRACIVLRYFEDLSVTETASVLKCSEGNVKSQTSHGIAALKRELTALGMPALTLPMGA</sequence>
<dbReference type="InterPro" id="IPR013325">
    <property type="entry name" value="RNA_pol_sigma_r2"/>
</dbReference>
<keyword evidence="3" id="KW-0731">Sigma factor</keyword>
<dbReference type="Gene3D" id="1.10.10.10">
    <property type="entry name" value="Winged helix-like DNA-binding domain superfamily/Winged helix DNA-binding domain"/>
    <property type="match status" value="1"/>
</dbReference>
<dbReference type="CDD" id="cd06171">
    <property type="entry name" value="Sigma70_r4"/>
    <property type="match status" value="1"/>
</dbReference>
<dbReference type="GO" id="GO:0016987">
    <property type="term" value="F:sigma factor activity"/>
    <property type="evidence" value="ECO:0007669"/>
    <property type="project" value="UniProtKB-KW"/>
</dbReference>
<dbReference type="Gene3D" id="1.10.1740.10">
    <property type="match status" value="1"/>
</dbReference>
<dbReference type="InterPro" id="IPR007627">
    <property type="entry name" value="RNA_pol_sigma70_r2"/>
</dbReference>
<evidence type="ECO:0000259" key="7">
    <source>
        <dbReference type="Pfam" id="PF08281"/>
    </source>
</evidence>
<dbReference type="SUPFAM" id="SSF88659">
    <property type="entry name" value="Sigma3 and sigma4 domains of RNA polymerase sigma factors"/>
    <property type="match status" value="1"/>
</dbReference>
<dbReference type="InterPro" id="IPR036388">
    <property type="entry name" value="WH-like_DNA-bd_sf"/>
</dbReference>
<comment type="caution">
    <text evidence="8">The sequence shown here is derived from an EMBL/GenBank/DDBJ whole genome shotgun (WGS) entry which is preliminary data.</text>
</comment>
<feature type="domain" description="RNA polymerase sigma-70 region 2" evidence="6">
    <location>
        <begin position="11"/>
        <end position="79"/>
    </location>
</feature>
<reference evidence="8 9" key="1">
    <citation type="submission" date="2019-09" db="EMBL/GenBank/DDBJ databases">
        <title>Nocardioides panacisoli sp. nov., isolated from the soil of a ginseng field.</title>
        <authorList>
            <person name="Cho C."/>
        </authorList>
    </citation>
    <scope>NUCLEOTIDE SEQUENCE [LARGE SCALE GENOMIC DNA]</scope>
    <source>
        <strain evidence="8 9">BN140041</strain>
    </source>
</reference>
<keyword evidence="5" id="KW-0804">Transcription</keyword>
<dbReference type="GO" id="GO:0006352">
    <property type="term" value="P:DNA-templated transcription initiation"/>
    <property type="evidence" value="ECO:0007669"/>
    <property type="project" value="InterPro"/>
</dbReference>
<evidence type="ECO:0000256" key="3">
    <source>
        <dbReference type="ARBA" id="ARBA00023082"/>
    </source>
</evidence>
<name>A0A5B1M816_9ACTN</name>
<dbReference type="Pfam" id="PF08281">
    <property type="entry name" value="Sigma70_r4_2"/>
    <property type="match status" value="1"/>
</dbReference>
<dbReference type="NCBIfam" id="TIGR02937">
    <property type="entry name" value="sigma70-ECF"/>
    <property type="match status" value="1"/>
</dbReference>
<evidence type="ECO:0000256" key="2">
    <source>
        <dbReference type="ARBA" id="ARBA00023015"/>
    </source>
</evidence>
<dbReference type="InterPro" id="IPR039425">
    <property type="entry name" value="RNA_pol_sigma-70-like"/>
</dbReference>
<evidence type="ECO:0000313" key="9">
    <source>
        <dbReference type="Proteomes" id="UP000324351"/>
    </source>
</evidence>
<dbReference type="InterPro" id="IPR014325">
    <property type="entry name" value="RNA_pol_sigma-E_actinobac"/>
</dbReference>
<evidence type="ECO:0000256" key="1">
    <source>
        <dbReference type="ARBA" id="ARBA00010641"/>
    </source>
</evidence>
<dbReference type="GO" id="GO:0003677">
    <property type="term" value="F:DNA binding"/>
    <property type="evidence" value="ECO:0007669"/>
    <property type="project" value="UniProtKB-KW"/>
</dbReference>
<accession>A0A5B1M816</accession>
<dbReference type="SUPFAM" id="SSF88946">
    <property type="entry name" value="Sigma2 domain of RNA polymerase sigma factors"/>
    <property type="match status" value="1"/>
</dbReference>
<dbReference type="PANTHER" id="PTHR43133">
    <property type="entry name" value="RNA POLYMERASE ECF-TYPE SIGMA FACTO"/>
    <property type="match status" value="1"/>
</dbReference>
<dbReference type="EMBL" id="VUJW01000001">
    <property type="protein sequence ID" value="KAA1428874.1"/>
    <property type="molecule type" value="Genomic_DNA"/>
</dbReference>
<dbReference type="AlphaFoldDB" id="A0A5B1M816"/>
<keyword evidence="4" id="KW-0238">DNA-binding</keyword>
<evidence type="ECO:0000256" key="4">
    <source>
        <dbReference type="ARBA" id="ARBA00023125"/>
    </source>
</evidence>
<dbReference type="RefSeq" id="WP_149748496.1">
    <property type="nucleotide sequence ID" value="NZ_VUJW01000001.1"/>
</dbReference>
<dbReference type="InterPro" id="IPR013324">
    <property type="entry name" value="RNA_pol_sigma_r3/r4-like"/>
</dbReference>
<dbReference type="Proteomes" id="UP000324351">
    <property type="component" value="Unassembled WGS sequence"/>
</dbReference>
<gene>
    <name evidence="8" type="ORF">F0U47_01255</name>
</gene>
<organism evidence="8 9">
    <name type="scientific">Nocardioides antri</name>
    <dbReference type="NCBI Taxonomy" id="2607659"/>
    <lineage>
        <taxon>Bacteria</taxon>
        <taxon>Bacillati</taxon>
        <taxon>Actinomycetota</taxon>
        <taxon>Actinomycetes</taxon>
        <taxon>Propionibacteriales</taxon>
        <taxon>Nocardioidaceae</taxon>
        <taxon>Nocardioides</taxon>
    </lineage>
</organism>
<reference evidence="8 9" key="2">
    <citation type="submission" date="2019-09" db="EMBL/GenBank/DDBJ databases">
        <authorList>
            <person name="Jin C."/>
        </authorList>
    </citation>
    <scope>NUCLEOTIDE SEQUENCE [LARGE SCALE GENOMIC DNA]</scope>
    <source>
        <strain evidence="8 9">BN140041</strain>
    </source>
</reference>
<protein>
    <submittedName>
        <fullName evidence="8">SigE family RNA polymerase sigma factor</fullName>
    </submittedName>
</protein>
<feature type="domain" description="RNA polymerase sigma factor 70 region 4 type 2" evidence="7">
    <location>
        <begin position="104"/>
        <end position="155"/>
    </location>
</feature>